<dbReference type="Proteomes" id="UP000333828">
    <property type="component" value="Unassembled WGS sequence"/>
</dbReference>
<feature type="transmembrane region" description="Helical" evidence="8">
    <location>
        <begin position="201"/>
        <end position="224"/>
    </location>
</feature>
<dbReference type="PANTHER" id="PTHR30614">
    <property type="entry name" value="MEMBRANE COMPONENT OF AMINO ACID ABC TRANSPORTER"/>
    <property type="match status" value="1"/>
</dbReference>
<feature type="transmembrane region" description="Helical" evidence="8">
    <location>
        <begin position="138"/>
        <end position="159"/>
    </location>
</feature>
<feature type="domain" description="ABC transmembrane type-1" evidence="9">
    <location>
        <begin position="23"/>
        <end position="220"/>
    </location>
</feature>
<feature type="transmembrane region" description="Helical" evidence="8">
    <location>
        <begin position="7"/>
        <end position="25"/>
    </location>
</feature>
<protein>
    <submittedName>
        <fullName evidence="10">Amino acid ABC transporter permease</fullName>
    </submittedName>
</protein>
<evidence type="ECO:0000256" key="3">
    <source>
        <dbReference type="ARBA" id="ARBA00022448"/>
    </source>
</evidence>
<evidence type="ECO:0000256" key="2">
    <source>
        <dbReference type="ARBA" id="ARBA00010072"/>
    </source>
</evidence>
<evidence type="ECO:0000313" key="11">
    <source>
        <dbReference type="Proteomes" id="UP000333828"/>
    </source>
</evidence>
<name>A0A5E4VFR6_9BURK</name>
<dbReference type="InterPro" id="IPR010065">
    <property type="entry name" value="AA_ABC_transptr_permease_3TM"/>
</dbReference>
<dbReference type="EMBL" id="CABPSI010000003">
    <property type="protein sequence ID" value="VVE10404.1"/>
    <property type="molecule type" value="Genomic_DNA"/>
</dbReference>
<keyword evidence="11" id="KW-1185">Reference proteome</keyword>
<dbReference type="AlphaFoldDB" id="A0A5E4VFR6"/>
<dbReference type="InterPro" id="IPR035906">
    <property type="entry name" value="MetI-like_sf"/>
</dbReference>
<evidence type="ECO:0000256" key="5">
    <source>
        <dbReference type="ARBA" id="ARBA00022692"/>
    </source>
</evidence>
<dbReference type="InterPro" id="IPR043429">
    <property type="entry name" value="ArtM/GltK/GlnP/TcyL/YhdX-like"/>
</dbReference>
<comment type="subcellular location">
    <subcellularLocation>
        <location evidence="1">Cell inner membrane</location>
        <topology evidence="1">Multi-pass membrane protein</topology>
    </subcellularLocation>
    <subcellularLocation>
        <location evidence="8">Cell membrane</location>
        <topology evidence="8">Multi-pass membrane protein</topology>
    </subcellularLocation>
</comment>
<comment type="similarity">
    <text evidence="2">Belongs to the binding-protein-dependent transport system permease family. HisMQ subfamily.</text>
</comment>
<dbReference type="PROSITE" id="PS50928">
    <property type="entry name" value="ABC_TM1"/>
    <property type="match status" value="1"/>
</dbReference>
<evidence type="ECO:0000259" key="9">
    <source>
        <dbReference type="PROSITE" id="PS50928"/>
    </source>
</evidence>
<evidence type="ECO:0000256" key="1">
    <source>
        <dbReference type="ARBA" id="ARBA00004429"/>
    </source>
</evidence>
<proteinExistence type="inferred from homology"/>
<dbReference type="SUPFAM" id="SSF161098">
    <property type="entry name" value="MetI-like"/>
    <property type="match status" value="1"/>
</dbReference>
<dbReference type="Gene3D" id="1.10.3720.10">
    <property type="entry name" value="MetI-like"/>
    <property type="match status" value="1"/>
</dbReference>
<gene>
    <name evidence="10" type="ORF">PIN31115_02587</name>
</gene>
<dbReference type="PANTHER" id="PTHR30614:SF47">
    <property type="entry name" value="ABC TRANSPORTER PERMEASE"/>
    <property type="match status" value="1"/>
</dbReference>
<evidence type="ECO:0000256" key="4">
    <source>
        <dbReference type="ARBA" id="ARBA00022475"/>
    </source>
</evidence>
<keyword evidence="3 8" id="KW-0813">Transport</keyword>
<dbReference type="CDD" id="cd06261">
    <property type="entry name" value="TM_PBP2"/>
    <property type="match status" value="1"/>
</dbReference>
<dbReference type="RefSeq" id="WP_150684408.1">
    <property type="nucleotide sequence ID" value="NZ_CABPSI010000003.1"/>
</dbReference>
<feature type="transmembrane region" description="Helical" evidence="8">
    <location>
        <begin position="62"/>
        <end position="81"/>
    </location>
</feature>
<dbReference type="GO" id="GO:0006865">
    <property type="term" value="P:amino acid transport"/>
    <property type="evidence" value="ECO:0007669"/>
    <property type="project" value="TreeGrafter"/>
</dbReference>
<dbReference type="NCBIfam" id="TIGR01726">
    <property type="entry name" value="HEQRo_perm_3TM"/>
    <property type="match status" value="1"/>
</dbReference>
<evidence type="ECO:0000256" key="8">
    <source>
        <dbReference type="RuleBase" id="RU363032"/>
    </source>
</evidence>
<keyword evidence="4" id="KW-1003">Cell membrane</keyword>
<keyword evidence="7 8" id="KW-0472">Membrane</keyword>
<accession>A0A5E4VFR6</accession>
<feature type="transmembrane region" description="Helical" evidence="8">
    <location>
        <begin position="101"/>
        <end position="117"/>
    </location>
</feature>
<dbReference type="GO" id="GO:0043190">
    <property type="term" value="C:ATP-binding cassette (ABC) transporter complex"/>
    <property type="evidence" value="ECO:0007669"/>
    <property type="project" value="InterPro"/>
</dbReference>
<reference evidence="10 11" key="1">
    <citation type="submission" date="2019-08" db="EMBL/GenBank/DDBJ databases">
        <authorList>
            <person name="Peeters C."/>
        </authorList>
    </citation>
    <scope>NUCLEOTIDE SEQUENCE [LARGE SCALE GENOMIC DNA]</scope>
    <source>
        <strain evidence="10 11">LMG 31115</strain>
    </source>
</reference>
<evidence type="ECO:0000256" key="6">
    <source>
        <dbReference type="ARBA" id="ARBA00022989"/>
    </source>
</evidence>
<dbReference type="GO" id="GO:0022857">
    <property type="term" value="F:transmembrane transporter activity"/>
    <property type="evidence" value="ECO:0007669"/>
    <property type="project" value="InterPro"/>
</dbReference>
<dbReference type="Pfam" id="PF00528">
    <property type="entry name" value="BPD_transp_1"/>
    <property type="match status" value="1"/>
</dbReference>
<keyword evidence="6 8" id="KW-1133">Transmembrane helix</keyword>
<evidence type="ECO:0000313" key="10">
    <source>
        <dbReference type="EMBL" id="VVE10404.1"/>
    </source>
</evidence>
<organism evidence="10 11">
    <name type="scientific">Pandoraea iniqua</name>
    <dbReference type="NCBI Taxonomy" id="2508288"/>
    <lineage>
        <taxon>Bacteria</taxon>
        <taxon>Pseudomonadati</taxon>
        <taxon>Pseudomonadota</taxon>
        <taxon>Betaproteobacteria</taxon>
        <taxon>Burkholderiales</taxon>
        <taxon>Burkholderiaceae</taxon>
        <taxon>Pandoraea</taxon>
    </lineage>
</organism>
<keyword evidence="5 8" id="KW-0812">Transmembrane</keyword>
<sequence>MLHHLEFGAVFAGPFANLLLSAALTTFKLTVASWLLAIGLGTVLAVLRASGVTPLRKAVEAFVSYHQNIPLLAQIFLWYFGVPTLLPDAVQSWVNAHDGEVIYASIAIGLCMSAFFSEDIRSGLRSVPHGQYEASRSLGLSFFATMRFVTFPLAFRSALPSFVNHTVMMFKDTSLAMAIGAAEMTYVVRQIENETFRTFEAYAVATAFYLAVSLGLMGLGAMVANRIQIKAR</sequence>
<dbReference type="InterPro" id="IPR000515">
    <property type="entry name" value="MetI-like"/>
</dbReference>
<evidence type="ECO:0000256" key="7">
    <source>
        <dbReference type="ARBA" id="ARBA00023136"/>
    </source>
</evidence>
<feature type="transmembrane region" description="Helical" evidence="8">
    <location>
        <begin position="31"/>
        <end position="50"/>
    </location>
</feature>